<dbReference type="InterPro" id="IPR019786">
    <property type="entry name" value="Zinc_finger_PHD-type_CS"/>
</dbReference>
<feature type="domain" description="PHD-type" evidence="6">
    <location>
        <begin position="25"/>
        <end position="79"/>
    </location>
</feature>
<dbReference type="PANTHER" id="PTHR46364">
    <property type="entry name" value="OS08G0421900 PROTEIN"/>
    <property type="match status" value="1"/>
</dbReference>
<evidence type="ECO:0000256" key="4">
    <source>
        <dbReference type="PROSITE-ProRule" id="PRU00146"/>
    </source>
</evidence>
<keyword evidence="3" id="KW-0862">Zinc</keyword>
<accession>A0A833THK0</accession>
<evidence type="ECO:0000259" key="6">
    <source>
        <dbReference type="PROSITE" id="PS50016"/>
    </source>
</evidence>
<dbReference type="PROSITE" id="PS50016">
    <property type="entry name" value="ZF_PHD_2"/>
    <property type="match status" value="1"/>
</dbReference>
<protein>
    <recommendedName>
        <fullName evidence="6">PHD-type domain-containing protein</fullName>
    </recommendedName>
</protein>
<keyword evidence="1" id="KW-0479">Metal-binding</keyword>
<comment type="caution">
    <text evidence="7">The sequence shown here is derived from an EMBL/GenBank/DDBJ whole genome shotgun (WGS) entry which is preliminary data.</text>
</comment>
<dbReference type="GO" id="GO:0008270">
    <property type="term" value="F:zinc ion binding"/>
    <property type="evidence" value="ECO:0007669"/>
    <property type="project" value="UniProtKB-KW"/>
</dbReference>
<dbReference type="InterPro" id="IPR011011">
    <property type="entry name" value="Znf_FYVE_PHD"/>
</dbReference>
<evidence type="ECO:0000256" key="2">
    <source>
        <dbReference type="ARBA" id="ARBA00022771"/>
    </source>
</evidence>
<evidence type="ECO:0000256" key="1">
    <source>
        <dbReference type="ARBA" id="ARBA00022723"/>
    </source>
</evidence>
<dbReference type="Gramene" id="Jr13_08010_p2">
    <property type="protein sequence ID" value="cds.Jr13_08010_p2"/>
    <property type="gene ID" value="Jr13_08010"/>
</dbReference>
<dbReference type="EMBL" id="LIHL02000013">
    <property type="protein sequence ID" value="KAF5448880.1"/>
    <property type="molecule type" value="Genomic_DNA"/>
</dbReference>
<reference evidence="7" key="2">
    <citation type="submission" date="2020-03" db="EMBL/GenBank/DDBJ databases">
        <title>Walnut 2.0.</title>
        <authorList>
            <person name="Marrano A."/>
            <person name="Britton M."/>
            <person name="Zimin A.V."/>
            <person name="Zaini P.A."/>
            <person name="Workman R."/>
            <person name="Puiu D."/>
            <person name="Bianco L."/>
            <person name="Allen B.J."/>
            <person name="Troggio M."/>
            <person name="Leslie C.A."/>
            <person name="Timp W."/>
            <person name="Dendekar A."/>
            <person name="Salzberg S.L."/>
            <person name="Neale D.B."/>
        </authorList>
    </citation>
    <scope>NUCLEOTIDE SEQUENCE</scope>
    <source>
        <tissue evidence="7">Leaves</tissue>
    </source>
</reference>
<dbReference type="InterPro" id="IPR019787">
    <property type="entry name" value="Znf_PHD-finger"/>
</dbReference>
<dbReference type="SUPFAM" id="SSF57903">
    <property type="entry name" value="FYVE/PHD zinc finger"/>
    <property type="match status" value="1"/>
</dbReference>
<feature type="region of interest" description="Disordered" evidence="5">
    <location>
        <begin position="80"/>
        <end position="104"/>
    </location>
</feature>
<dbReference type="InterPro" id="IPR013083">
    <property type="entry name" value="Znf_RING/FYVE/PHD"/>
</dbReference>
<evidence type="ECO:0000313" key="8">
    <source>
        <dbReference type="Proteomes" id="UP000619265"/>
    </source>
</evidence>
<reference evidence="7" key="1">
    <citation type="submission" date="2015-10" db="EMBL/GenBank/DDBJ databases">
        <authorList>
            <person name="Martinez-Garcia P.J."/>
            <person name="Crepeau M.W."/>
            <person name="Puiu D."/>
            <person name="Gonzalez-Ibeas D."/>
            <person name="Whalen J."/>
            <person name="Stevens K."/>
            <person name="Paul R."/>
            <person name="Butterfield T."/>
            <person name="Britton M."/>
            <person name="Reagan R."/>
            <person name="Chakraborty S."/>
            <person name="Walawage S.L."/>
            <person name="Vasquez-Gross H.A."/>
            <person name="Cardeno C."/>
            <person name="Famula R."/>
            <person name="Pratt K."/>
            <person name="Kuruganti S."/>
            <person name="Aradhya M.K."/>
            <person name="Leslie C.A."/>
            <person name="Dandekar A.M."/>
            <person name="Salzberg S.L."/>
            <person name="Wegrzyn J.L."/>
            <person name="Langley C.H."/>
            <person name="Neale D.B."/>
        </authorList>
    </citation>
    <scope>NUCLEOTIDE SEQUENCE</scope>
    <source>
        <tissue evidence="7">Leaves</tissue>
    </source>
</reference>
<evidence type="ECO:0000256" key="5">
    <source>
        <dbReference type="SAM" id="MobiDB-lite"/>
    </source>
</evidence>
<proteinExistence type="predicted"/>
<dbReference type="InterPro" id="IPR001965">
    <property type="entry name" value="Znf_PHD"/>
</dbReference>
<dbReference type="PROSITE" id="PS01359">
    <property type="entry name" value="ZF_PHD_1"/>
    <property type="match status" value="1"/>
</dbReference>
<dbReference type="Gene3D" id="3.30.40.10">
    <property type="entry name" value="Zinc/RING finger domain, C3HC4 (zinc finger)"/>
    <property type="match status" value="1"/>
</dbReference>
<keyword evidence="2 4" id="KW-0863">Zinc-finger</keyword>
<dbReference type="AlphaFoldDB" id="A0A833THK0"/>
<evidence type="ECO:0000313" key="7">
    <source>
        <dbReference type="EMBL" id="KAF5448880.1"/>
    </source>
</evidence>
<dbReference type="SMART" id="SM00249">
    <property type="entry name" value="PHD"/>
    <property type="match status" value="1"/>
</dbReference>
<sequence>MPSGTKTSSAVSSTIPLLELSIPIESPCMYCKCEMPYNPDDLMVQCEGCSDWFHPACINMTVEEARRLDHFFCENCSSEGQKKLQSSHASRHSDMKVETKRRRR</sequence>
<dbReference type="Pfam" id="PF00628">
    <property type="entry name" value="PHD"/>
    <property type="match status" value="1"/>
</dbReference>
<evidence type="ECO:0000256" key="3">
    <source>
        <dbReference type="ARBA" id="ARBA00022833"/>
    </source>
</evidence>
<gene>
    <name evidence="7" type="ORF">F2P56_029373</name>
</gene>
<name>A0A833THK0_JUGRE</name>
<organism evidence="7 8">
    <name type="scientific">Juglans regia</name>
    <name type="common">English walnut</name>
    <dbReference type="NCBI Taxonomy" id="51240"/>
    <lineage>
        <taxon>Eukaryota</taxon>
        <taxon>Viridiplantae</taxon>
        <taxon>Streptophyta</taxon>
        <taxon>Embryophyta</taxon>
        <taxon>Tracheophyta</taxon>
        <taxon>Spermatophyta</taxon>
        <taxon>Magnoliopsida</taxon>
        <taxon>eudicotyledons</taxon>
        <taxon>Gunneridae</taxon>
        <taxon>Pentapetalae</taxon>
        <taxon>rosids</taxon>
        <taxon>fabids</taxon>
        <taxon>Fagales</taxon>
        <taxon>Juglandaceae</taxon>
        <taxon>Juglans</taxon>
    </lineage>
</organism>
<dbReference type="Proteomes" id="UP000619265">
    <property type="component" value="Unassembled WGS sequence"/>
</dbReference>